<reference evidence="3" key="1">
    <citation type="journal article" date="2019" name="Int. J. Syst. Evol. Microbiol.">
        <title>The Global Catalogue of Microorganisms (GCM) 10K type strain sequencing project: providing services to taxonomists for standard genome sequencing and annotation.</title>
        <authorList>
            <consortium name="The Broad Institute Genomics Platform"/>
            <consortium name="The Broad Institute Genome Sequencing Center for Infectious Disease"/>
            <person name="Wu L."/>
            <person name="Ma J."/>
        </authorList>
    </citation>
    <scope>NUCLEOTIDE SEQUENCE [LARGE SCALE GENOMIC DNA]</scope>
    <source>
        <strain evidence="3">JCM 17326</strain>
    </source>
</reference>
<evidence type="ECO:0008006" key="4">
    <source>
        <dbReference type="Google" id="ProtNLM"/>
    </source>
</evidence>
<organism evidence="2 3">
    <name type="scientific">Nonomuraea rosea</name>
    <dbReference type="NCBI Taxonomy" id="638574"/>
    <lineage>
        <taxon>Bacteria</taxon>
        <taxon>Bacillati</taxon>
        <taxon>Actinomycetota</taxon>
        <taxon>Actinomycetes</taxon>
        <taxon>Streptosporangiales</taxon>
        <taxon>Streptosporangiaceae</taxon>
        <taxon>Nonomuraea</taxon>
    </lineage>
</organism>
<sequence length="128" mass="14146">MTDLDRIGPKRRSFTPEYKLAMVEAYDAATEPGAKGALLRREGLYHSHIIEWRKARDAGALNALAAKPSGPKTRKSGAEKENERLRARAERAERELAKTKAALEIMGKAHALLELLSESADNDAPPRK</sequence>
<feature type="compositionally biased region" description="Basic and acidic residues" evidence="1">
    <location>
        <begin position="76"/>
        <end position="93"/>
    </location>
</feature>
<evidence type="ECO:0000313" key="2">
    <source>
        <dbReference type="EMBL" id="GAA3604179.1"/>
    </source>
</evidence>
<gene>
    <name evidence="2" type="ORF">GCM10022419_105990</name>
</gene>
<evidence type="ECO:0000256" key="1">
    <source>
        <dbReference type="SAM" id="MobiDB-lite"/>
    </source>
</evidence>
<accession>A0ABP6ZGS0</accession>
<keyword evidence="3" id="KW-1185">Reference proteome</keyword>
<proteinExistence type="predicted"/>
<dbReference type="EMBL" id="BAABDQ010000039">
    <property type="protein sequence ID" value="GAA3604179.1"/>
    <property type="molecule type" value="Genomic_DNA"/>
</dbReference>
<evidence type="ECO:0000313" key="3">
    <source>
        <dbReference type="Proteomes" id="UP001500630"/>
    </source>
</evidence>
<name>A0ABP6ZGS0_9ACTN</name>
<dbReference type="Proteomes" id="UP001500630">
    <property type="component" value="Unassembled WGS sequence"/>
</dbReference>
<dbReference type="SUPFAM" id="SSF46689">
    <property type="entry name" value="Homeodomain-like"/>
    <property type="match status" value="1"/>
</dbReference>
<feature type="region of interest" description="Disordered" evidence="1">
    <location>
        <begin position="64"/>
        <end position="93"/>
    </location>
</feature>
<comment type="caution">
    <text evidence="2">The sequence shown here is derived from an EMBL/GenBank/DDBJ whole genome shotgun (WGS) entry which is preliminary data.</text>
</comment>
<dbReference type="InterPro" id="IPR009057">
    <property type="entry name" value="Homeodomain-like_sf"/>
</dbReference>
<protein>
    <recommendedName>
        <fullName evidence="4">Transposase</fullName>
    </recommendedName>
</protein>